<dbReference type="EMBL" id="NGMM01000002">
    <property type="protein sequence ID" value="OTP17506.1"/>
    <property type="molecule type" value="Genomic_DNA"/>
</dbReference>
<organism evidence="2">
    <name type="scientific">Candidatus Enterococcus clewellii</name>
    <dbReference type="NCBI Taxonomy" id="1834193"/>
    <lineage>
        <taxon>Bacteria</taxon>
        <taxon>Bacillati</taxon>
        <taxon>Bacillota</taxon>
        <taxon>Bacilli</taxon>
        <taxon>Lactobacillales</taxon>
        <taxon>Enterococcaceae</taxon>
        <taxon>Enterococcus</taxon>
    </lineage>
</organism>
<dbReference type="Proteomes" id="UP000195141">
    <property type="component" value="Chromosome"/>
</dbReference>
<evidence type="ECO:0000259" key="1">
    <source>
        <dbReference type="PROSITE" id="PS51723"/>
    </source>
</evidence>
<dbReference type="Gene3D" id="3.40.390.80">
    <property type="entry name" value="Peptidase M60, enhancin-like domain 2"/>
    <property type="match status" value="1"/>
</dbReference>
<proteinExistence type="predicted"/>
<reference evidence="3" key="3">
    <citation type="submission" date="2024-03" db="EMBL/GenBank/DDBJ databases">
        <title>The Genome Sequence of Enterococcus sp. DIV0242b.</title>
        <authorList>
            <consortium name="The Broad Institute Genomics Platform"/>
            <consortium name="The Broad Institute Microbial Omics Core"/>
            <consortium name="The Broad Institute Genomic Center for Infectious Diseases"/>
            <person name="Earl A."/>
            <person name="Manson A."/>
            <person name="Gilmore M."/>
            <person name="Schwartman J."/>
            <person name="Shea T."/>
            <person name="Abouelleil A."/>
            <person name="Cao P."/>
            <person name="Chapman S."/>
            <person name="Cusick C."/>
            <person name="Young S."/>
            <person name="Neafsey D."/>
            <person name="Nusbaum C."/>
            <person name="Birren B."/>
        </authorList>
    </citation>
    <scope>NUCLEOTIDE SEQUENCE</scope>
    <source>
        <strain evidence="3">9E7_DIV0242</strain>
    </source>
</reference>
<name>A0A242K971_9ENTE</name>
<evidence type="ECO:0000313" key="4">
    <source>
        <dbReference type="Proteomes" id="UP000195141"/>
    </source>
</evidence>
<dbReference type="PROSITE" id="PS51723">
    <property type="entry name" value="PEPTIDASE_M60"/>
    <property type="match status" value="1"/>
</dbReference>
<dbReference type="InterPro" id="IPR031161">
    <property type="entry name" value="Peptidase_M60_dom"/>
</dbReference>
<accession>A0A242K971</accession>
<protein>
    <recommendedName>
        <fullName evidence="1">Peptidase M60 domain-containing protein</fullName>
    </recommendedName>
</protein>
<reference evidence="2" key="1">
    <citation type="submission" date="2017-05" db="EMBL/GenBank/DDBJ databases">
        <title>The Genome Sequence of Enterococcus sp. 9E7_DIV0242.</title>
        <authorList>
            <consortium name="The Broad Institute Genomics Platform"/>
            <consortium name="The Broad Institute Genomic Center for Infectious Diseases"/>
            <person name="Earl A."/>
            <person name="Manson A."/>
            <person name="Schwartman J."/>
            <person name="Gilmore M."/>
            <person name="Abouelleil A."/>
            <person name="Cao P."/>
            <person name="Chapman S."/>
            <person name="Cusick C."/>
            <person name="Shea T."/>
            <person name="Young S."/>
            <person name="Neafsey D."/>
            <person name="Nusbaum C."/>
            <person name="Birren B."/>
        </authorList>
    </citation>
    <scope>NUCLEOTIDE SEQUENCE [LARGE SCALE GENOMIC DNA]</scope>
    <source>
        <strain evidence="2">9E7_DIV0242</strain>
    </source>
</reference>
<dbReference type="AlphaFoldDB" id="A0A242K971"/>
<keyword evidence="4" id="KW-1185">Reference proteome</keyword>
<feature type="domain" description="Peptidase M60" evidence="1">
    <location>
        <begin position="52"/>
        <end position="247"/>
    </location>
</feature>
<evidence type="ECO:0000313" key="3">
    <source>
        <dbReference type="EMBL" id="WYJ91113.1"/>
    </source>
</evidence>
<gene>
    <name evidence="2" type="ORF">A5888_001644</name>
    <name evidence="3" type="ORF">A5888_002881</name>
</gene>
<evidence type="ECO:0000313" key="2">
    <source>
        <dbReference type="EMBL" id="OTP17506.1"/>
    </source>
</evidence>
<sequence length="247" mass="27380">MKKAKVLGVVIVFILLFCGVAVEAQGAETKKIFSMEKPTWISNAGMSKGINHDRQDLGFILKANAILKMRVPNGQKLTLRLLGNDAKKEKQVTVGADWVEISGEEDLVPFIDTPFDISETTIEYSVTGGQTTLPIYCAGSKEVEFFRTWDTANAEYALIKGQDFQLFVPKEDKEKIRKLQDFNSINDLLAHYAELFAMYNELTGFDNSSAVNKNGENRYFLKADRNGAGGAYYGGNWSANSTSSADM</sequence>
<dbReference type="RefSeq" id="WP_249274457.1">
    <property type="nucleotide sequence ID" value="NZ_CP147247.1"/>
</dbReference>
<reference evidence="3" key="2">
    <citation type="submission" date="2017-05" db="EMBL/GenBank/DDBJ databases">
        <authorList>
            <consortium name="The Broad Institute Genomics Platform"/>
            <consortium name="The Broad Institute Genomic Center for Infectious Diseases"/>
            <person name="Earl A."/>
            <person name="Manson A."/>
            <person name="Schwartman J."/>
            <person name="Gilmore M."/>
            <person name="Abouelleil A."/>
            <person name="Cao P."/>
            <person name="Chapman S."/>
            <person name="Cusick C."/>
            <person name="Shea T."/>
            <person name="Young S."/>
            <person name="Neafsey D."/>
            <person name="Nusbaum C."/>
            <person name="Birren B."/>
        </authorList>
    </citation>
    <scope>NUCLEOTIDE SEQUENCE</scope>
    <source>
        <strain evidence="3">9E7_DIV0242</strain>
    </source>
</reference>
<dbReference type="EMBL" id="CP147247">
    <property type="protein sequence ID" value="WYJ91113.1"/>
    <property type="molecule type" value="Genomic_DNA"/>
</dbReference>